<dbReference type="NCBIfam" id="NF006055">
    <property type="entry name" value="PRK08203.1"/>
    <property type="match status" value="1"/>
</dbReference>
<dbReference type="SUPFAM" id="SSF51338">
    <property type="entry name" value="Composite domain of metallo-dependent hydrolases"/>
    <property type="match status" value="2"/>
</dbReference>
<keyword evidence="4" id="KW-0862">Zinc</keyword>
<accession>A0A430KQ63</accession>
<gene>
    <name evidence="6" type="ORF">EH243_11775</name>
</gene>
<dbReference type="OrthoDB" id="9787621at2"/>
<dbReference type="InterPro" id="IPR050287">
    <property type="entry name" value="MTA/SAH_deaminase"/>
</dbReference>
<dbReference type="SUPFAM" id="SSF51556">
    <property type="entry name" value="Metallo-dependent hydrolases"/>
    <property type="match status" value="1"/>
</dbReference>
<dbReference type="GO" id="GO:0019239">
    <property type="term" value="F:deaminase activity"/>
    <property type="evidence" value="ECO:0007669"/>
    <property type="project" value="UniProtKB-ARBA"/>
</dbReference>
<dbReference type="Gene3D" id="3.20.20.140">
    <property type="entry name" value="Metal-dependent hydrolases"/>
    <property type="match status" value="1"/>
</dbReference>
<evidence type="ECO:0000313" key="6">
    <source>
        <dbReference type="EMBL" id="RTE65612.1"/>
    </source>
</evidence>
<dbReference type="FunFam" id="3.20.20.140:FF:000014">
    <property type="entry name" value="5-methylthioadenosine/S-adenosylhomocysteine deaminase"/>
    <property type="match status" value="1"/>
</dbReference>
<dbReference type="PANTHER" id="PTHR43794">
    <property type="entry name" value="AMINOHYDROLASE SSNA-RELATED"/>
    <property type="match status" value="1"/>
</dbReference>
<comment type="similarity">
    <text evidence="1">Belongs to the metallo-dependent hydrolases superfamily. ATZ/TRZ family.</text>
</comment>
<dbReference type="InterPro" id="IPR006680">
    <property type="entry name" value="Amidohydro-rel"/>
</dbReference>
<evidence type="ECO:0000256" key="1">
    <source>
        <dbReference type="ARBA" id="ARBA00006745"/>
    </source>
</evidence>
<dbReference type="InterPro" id="IPR032466">
    <property type="entry name" value="Metal_Hydrolase"/>
</dbReference>
<dbReference type="EMBL" id="RQXW01000009">
    <property type="protein sequence ID" value="RTE65612.1"/>
    <property type="molecule type" value="Genomic_DNA"/>
</dbReference>
<keyword evidence="2" id="KW-0479">Metal-binding</keyword>
<comment type="caution">
    <text evidence="6">The sequence shown here is derived from an EMBL/GenBank/DDBJ whole genome shotgun (WGS) entry which is preliminary data.</text>
</comment>
<dbReference type="Pfam" id="PF01979">
    <property type="entry name" value="Amidohydro_1"/>
    <property type="match status" value="1"/>
</dbReference>
<dbReference type="EC" id="3.5.4.32" evidence="6"/>
<dbReference type="PANTHER" id="PTHR43794:SF11">
    <property type="entry name" value="AMIDOHYDROLASE-RELATED DOMAIN-CONTAINING PROTEIN"/>
    <property type="match status" value="1"/>
</dbReference>
<name>A0A430KQ63_9GAMM</name>
<dbReference type="AlphaFoldDB" id="A0A430KQ63"/>
<dbReference type="Proteomes" id="UP000283087">
    <property type="component" value="Unassembled WGS sequence"/>
</dbReference>
<evidence type="ECO:0000256" key="3">
    <source>
        <dbReference type="ARBA" id="ARBA00022801"/>
    </source>
</evidence>
<keyword evidence="3 6" id="KW-0378">Hydrolase</keyword>
<evidence type="ECO:0000256" key="2">
    <source>
        <dbReference type="ARBA" id="ARBA00022723"/>
    </source>
</evidence>
<protein>
    <submittedName>
        <fullName evidence="6">8-oxoguanine deaminase</fullName>
        <ecNumber evidence="6">3.5.4.32</ecNumber>
    </submittedName>
</protein>
<reference evidence="6 7" key="1">
    <citation type="submission" date="2018-11" db="EMBL/GenBank/DDBJ databases">
        <title>The draft genome sequence of Amphritea opalescens ANRC-JH13T.</title>
        <authorList>
            <person name="Fang Z."/>
            <person name="Zhang Y."/>
            <person name="Han X."/>
        </authorList>
    </citation>
    <scope>NUCLEOTIDE SEQUENCE [LARGE SCALE GENOMIC DNA]</scope>
    <source>
        <strain evidence="6 7">ANRC-JH13</strain>
    </source>
</reference>
<sequence length="448" mass="48956">MKSNRRIWIKAPLATLEPESAGGVVIENQLITEVLASGMQPSVPVDEVFDASQHVMLPGLINSHHHFYQTLTRAFPQALNKSLFSWLKSLYPVWAKLGEEMIEVSTQVALAELLLSGCTTASDHHYLFPDGLENAIDIQMAQAEKLGVRVHLTRGSMSLGEEDGGLPPQSTVQSEETILDDSERLIQRYHDPEAGAMTRIALAPCSPFSVSEALMRASAVLAQKYDVRLHTHLAETHDETDFCIQMFGLRPLDYLEKVGWLNDRVWLAHGIHFNADEIRRLGAAGTGICHCPSSNMLLASGLCSTLDLERAGSPIGLGVDGSASNDGSNMIQEVRQAFLLGRLKYAASEITHQKVLSWATEGSARCLGRDDLGSLKVGMQADIALYKLDELRFAGAGDPLAALVLCGAHQADRVMVAGRWRVIDGAIEGFDLEGLIQRQKMLARRLAI</sequence>
<evidence type="ECO:0000313" key="7">
    <source>
        <dbReference type="Proteomes" id="UP000283087"/>
    </source>
</evidence>
<dbReference type="GO" id="GO:0102127">
    <property type="term" value="F:8-oxoguanine deaminase activity"/>
    <property type="evidence" value="ECO:0007669"/>
    <property type="project" value="UniProtKB-EC"/>
</dbReference>
<keyword evidence="7" id="KW-1185">Reference proteome</keyword>
<organism evidence="6 7">
    <name type="scientific">Amphritea opalescens</name>
    <dbReference type="NCBI Taxonomy" id="2490544"/>
    <lineage>
        <taxon>Bacteria</taxon>
        <taxon>Pseudomonadati</taxon>
        <taxon>Pseudomonadota</taxon>
        <taxon>Gammaproteobacteria</taxon>
        <taxon>Oceanospirillales</taxon>
        <taxon>Oceanospirillaceae</taxon>
        <taxon>Amphritea</taxon>
    </lineage>
</organism>
<feature type="domain" description="Amidohydrolase-related" evidence="5">
    <location>
        <begin position="55"/>
        <end position="420"/>
    </location>
</feature>
<dbReference type="CDD" id="cd01298">
    <property type="entry name" value="ATZ_TRZ_like"/>
    <property type="match status" value="1"/>
</dbReference>
<evidence type="ECO:0000256" key="4">
    <source>
        <dbReference type="ARBA" id="ARBA00022833"/>
    </source>
</evidence>
<dbReference type="Gene3D" id="2.30.40.10">
    <property type="entry name" value="Urease, subunit C, domain 1"/>
    <property type="match status" value="1"/>
</dbReference>
<dbReference type="InterPro" id="IPR011059">
    <property type="entry name" value="Metal-dep_hydrolase_composite"/>
</dbReference>
<proteinExistence type="inferred from homology"/>
<evidence type="ECO:0000259" key="5">
    <source>
        <dbReference type="Pfam" id="PF01979"/>
    </source>
</evidence>
<dbReference type="RefSeq" id="WP_126158865.1">
    <property type="nucleotide sequence ID" value="NZ_RQXW01000009.1"/>
</dbReference>
<dbReference type="GO" id="GO:0046872">
    <property type="term" value="F:metal ion binding"/>
    <property type="evidence" value="ECO:0007669"/>
    <property type="project" value="UniProtKB-KW"/>
</dbReference>